<dbReference type="EMBL" id="FOSW01000009">
    <property type="protein sequence ID" value="SFL33502.1"/>
    <property type="molecule type" value="Genomic_DNA"/>
</dbReference>
<accession>A0A1I4GTT8</accession>
<reference evidence="3" key="1">
    <citation type="submission" date="2016-10" db="EMBL/GenBank/DDBJ databases">
        <authorList>
            <person name="Varghese N."/>
            <person name="Submissions S."/>
        </authorList>
    </citation>
    <scope>NUCLEOTIDE SEQUENCE [LARGE SCALE GENOMIC DNA]</scope>
    <source>
        <strain evidence="3">DSM 45317</strain>
    </source>
</reference>
<name>A0A1I4GTT8_9ACTN</name>
<dbReference type="STRING" id="504800.SAMN04488085_109183"/>
<protein>
    <recommendedName>
        <fullName evidence="1">SnoaL-like domain-containing protein</fullName>
    </recommendedName>
</protein>
<sequence length="114" mass="12348">MARSPQEIFAAHVTAIGAGDVDAVAADYAEDATFITPAGVVRGRDGIRQAFTSLLGDLPDARWEVPTQVFEGDVLFIEWTAVAEKARAEGVDTFVFGDDAIRVQTVRYTLERTS</sequence>
<evidence type="ECO:0000259" key="1">
    <source>
        <dbReference type="Pfam" id="PF12680"/>
    </source>
</evidence>
<dbReference type="OrthoDB" id="7064268at2"/>
<feature type="domain" description="SnoaL-like" evidence="1">
    <location>
        <begin position="11"/>
        <end position="101"/>
    </location>
</feature>
<gene>
    <name evidence="2" type="ORF">SAMN04488085_109183</name>
</gene>
<organism evidence="2 3">
    <name type="scientific">Geodermatophilus ruber</name>
    <dbReference type="NCBI Taxonomy" id="504800"/>
    <lineage>
        <taxon>Bacteria</taxon>
        <taxon>Bacillati</taxon>
        <taxon>Actinomycetota</taxon>
        <taxon>Actinomycetes</taxon>
        <taxon>Geodermatophilales</taxon>
        <taxon>Geodermatophilaceae</taxon>
        <taxon>Geodermatophilus</taxon>
    </lineage>
</organism>
<dbReference type="InterPro" id="IPR037401">
    <property type="entry name" value="SnoaL-like"/>
</dbReference>
<dbReference type="AlphaFoldDB" id="A0A1I4GTT8"/>
<keyword evidence="3" id="KW-1185">Reference proteome</keyword>
<proteinExistence type="predicted"/>
<evidence type="ECO:0000313" key="2">
    <source>
        <dbReference type="EMBL" id="SFL33502.1"/>
    </source>
</evidence>
<dbReference type="SUPFAM" id="SSF54427">
    <property type="entry name" value="NTF2-like"/>
    <property type="match status" value="1"/>
</dbReference>
<dbReference type="InParanoid" id="A0A1I4GTT8"/>
<evidence type="ECO:0000313" key="3">
    <source>
        <dbReference type="Proteomes" id="UP000199152"/>
    </source>
</evidence>
<dbReference type="Gene3D" id="3.10.450.50">
    <property type="match status" value="1"/>
</dbReference>
<dbReference type="InterPro" id="IPR032710">
    <property type="entry name" value="NTF2-like_dom_sf"/>
</dbReference>
<dbReference type="Pfam" id="PF12680">
    <property type="entry name" value="SnoaL_2"/>
    <property type="match status" value="1"/>
</dbReference>
<dbReference type="RefSeq" id="WP_091326285.1">
    <property type="nucleotide sequence ID" value="NZ_FOSW01000009.1"/>
</dbReference>
<dbReference type="Proteomes" id="UP000199152">
    <property type="component" value="Unassembled WGS sequence"/>
</dbReference>